<feature type="binding site" evidence="2">
    <location>
        <position position="123"/>
    </location>
    <ligand>
        <name>substrate</name>
    </ligand>
</feature>
<dbReference type="CDD" id="cd01398">
    <property type="entry name" value="RPI_A"/>
    <property type="match status" value="1"/>
</dbReference>
<proteinExistence type="inferred from homology"/>
<accession>A0ABT8AHA9</accession>
<dbReference type="NCBIfam" id="NF001924">
    <property type="entry name" value="PRK00702.1"/>
    <property type="match status" value="1"/>
</dbReference>
<protein>
    <recommendedName>
        <fullName evidence="2">Ribose-5-phosphate isomerase A</fullName>
        <ecNumber evidence="2">5.3.1.6</ecNumber>
    </recommendedName>
    <alternativeName>
        <fullName evidence="2">Phosphoriboisomerase A</fullName>
        <shortName evidence="2">PRI</shortName>
    </alternativeName>
</protein>
<reference evidence="4" key="1">
    <citation type="journal article" date="2019" name="Int. J. Syst. Evol. Microbiol.">
        <title>The Global Catalogue of Microorganisms (GCM) 10K type strain sequencing project: providing services to taxonomists for standard genome sequencing and annotation.</title>
        <authorList>
            <consortium name="The Broad Institute Genomics Platform"/>
            <consortium name="The Broad Institute Genome Sequencing Center for Infectious Disease"/>
            <person name="Wu L."/>
            <person name="Ma J."/>
        </authorList>
    </citation>
    <scope>NUCLEOTIDE SEQUENCE [LARGE SCALE GENOMIC DNA]</scope>
    <source>
        <strain evidence="4">CECT 7806</strain>
    </source>
</reference>
<feature type="binding site" evidence="2">
    <location>
        <begin position="96"/>
        <end position="99"/>
    </location>
    <ligand>
        <name>substrate</name>
    </ligand>
</feature>
<dbReference type="NCBIfam" id="TIGR00021">
    <property type="entry name" value="rpiA"/>
    <property type="match status" value="1"/>
</dbReference>
<evidence type="ECO:0000256" key="2">
    <source>
        <dbReference type="HAMAP-Rule" id="MF_00170"/>
    </source>
</evidence>
<name>A0ABT8AHA9_9HYPH</name>
<dbReference type="InterPro" id="IPR037171">
    <property type="entry name" value="NagB/RpiA_transferase-like"/>
</dbReference>
<dbReference type="InterPro" id="IPR020672">
    <property type="entry name" value="Ribose5P_isomerase_typA_subgr"/>
</dbReference>
<dbReference type="PANTHER" id="PTHR43748">
    <property type="entry name" value="RIBOSE-5-PHOSPHATE ISOMERASE 3, CHLOROPLASTIC-RELATED"/>
    <property type="match status" value="1"/>
</dbReference>
<feature type="active site" description="Proton acceptor" evidence="2">
    <location>
        <position position="105"/>
    </location>
</feature>
<dbReference type="InterPro" id="IPR004788">
    <property type="entry name" value="Ribose5P_isomerase_type_A"/>
</dbReference>
<comment type="subunit">
    <text evidence="2">Homodimer.</text>
</comment>
<comment type="pathway">
    <text evidence="2">Carbohydrate degradation; pentose phosphate pathway; D-ribose 5-phosphate from D-ribulose 5-phosphate (non-oxidative stage): step 1/1.</text>
</comment>
<organism evidence="3 4">
    <name type="scientific">Methylobacterium longum</name>
    <dbReference type="NCBI Taxonomy" id="767694"/>
    <lineage>
        <taxon>Bacteria</taxon>
        <taxon>Pseudomonadati</taxon>
        <taxon>Pseudomonadota</taxon>
        <taxon>Alphaproteobacteria</taxon>
        <taxon>Hyphomicrobiales</taxon>
        <taxon>Methylobacteriaceae</taxon>
        <taxon>Methylobacterium</taxon>
    </lineage>
</organism>
<keyword evidence="4" id="KW-1185">Reference proteome</keyword>
<comment type="similarity">
    <text evidence="2">Belongs to the ribose 5-phosphate isomerase family.</text>
</comment>
<keyword evidence="1 2" id="KW-0413">Isomerase</keyword>
<gene>
    <name evidence="2 3" type="primary">rpiA</name>
    <name evidence="3" type="ORF">QWZ18_00990</name>
</gene>
<dbReference type="SUPFAM" id="SSF75445">
    <property type="entry name" value="D-ribose-5-phosphate isomerase (RpiA), lid domain"/>
    <property type="match status" value="1"/>
</dbReference>
<dbReference type="Gene3D" id="3.40.50.1360">
    <property type="match status" value="1"/>
</dbReference>
<comment type="catalytic activity">
    <reaction evidence="2">
        <text>aldehydo-D-ribose 5-phosphate = D-ribulose 5-phosphate</text>
        <dbReference type="Rhea" id="RHEA:14657"/>
        <dbReference type="ChEBI" id="CHEBI:58121"/>
        <dbReference type="ChEBI" id="CHEBI:58273"/>
        <dbReference type="EC" id="5.3.1.6"/>
    </reaction>
</comment>
<evidence type="ECO:0000313" key="4">
    <source>
        <dbReference type="Proteomes" id="UP001244297"/>
    </source>
</evidence>
<dbReference type="HAMAP" id="MF_00170">
    <property type="entry name" value="Rib_5P_isom_A"/>
    <property type="match status" value="1"/>
</dbReference>
<sequence>MSGPDLRRAAAARALDLVEPGMRLGLGTGSTAAAFVALLGERVRDGLDIIGVPTSEATRLQAEGLGIRLATLDEQPDLDLTIDGADEVDSELRLIKGGGAALLREKIVAFASRRMVVIADAAKRVATLGAFPLPIEVNPFGLTATQRAVEAAVARAGCAGPVRLRHGPDGGAVVTDGGHHILDAHLGTILDPEGLGAALWAVPGVVEHGLFLGIADAAILAAARDGTAEVTVLGSLA</sequence>
<feature type="binding site" evidence="2">
    <location>
        <begin position="28"/>
        <end position="31"/>
    </location>
    <ligand>
        <name>substrate</name>
    </ligand>
</feature>
<evidence type="ECO:0000256" key="1">
    <source>
        <dbReference type="ARBA" id="ARBA00023235"/>
    </source>
</evidence>
<dbReference type="Gene3D" id="3.30.70.260">
    <property type="match status" value="1"/>
</dbReference>
<dbReference type="SUPFAM" id="SSF100950">
    <property type="entry name" value="NagB/RpiA/CoA transferase-like"/>
    <property type="match status" value="1"/>
</dbReference>
<dbReference type="Proteomes" id="UP001244297">
    <property type="component" value="Unassembled WGS sequence"/>
</dbReference>
<feature type="binding site" evidence="2">
    <location>
        <begin position="83"/>
        <end position="86"/>
    </location>
    <ligand>
        <name>substrate</name>
    </ligand>
</feature>
<dbReference type="Pfam" id="PF06026">
    <property type="entry name" value="Rib_5-P_isom_A"/>
    <property type="match status" value="1"/>
</dbReference>
<dbReference type="RefSeq" id="WP_238286529.1">
    <property type="nucleotide sequence ID" value="NZ_BPQS01000006.1"/>
</dbReference>
<comment type="caution">
    <text evidence="3">The sequence shown here is derived from an EMBL/GenBank/DDBJ whole genome shotgun (WGS) entry which is preliminary data.</text>
</comment>
<dbReference type="GO" id="GO:0004751">
    <property type="term" value="F:ribose-5-phosphate isomerase activity"/>
    <property type="evidence" value="ECO:0007669"/>
    <property type="project" value="UniProtKB-EC"/>
</dbReference>
<evidence type="ECO:0000313" key="3">
    <source>
        <dbReference type="EMBL" id="MDN3569196.1"/>
    </source>
</evidence>
<dbReference type="EC" id="5.3.1.6" evidence="2"/>
<dbReference type="InterPro" id="IPR050262">
    <property type="entry name" value="Ribose-5P_isomerase"/>
</dbReference>
<comment type="function">
    <text evidence="2">Catalyzes the reversible conversion of ribose-5-phosphate to ribulose 5-phosphate.</text>
</comment>
<dbReference type="EMBL" id="JAUFPT010000001">
    <property type="protein sequence ID" value="MDN3569196.1"/>
    <property type="molecule type" value="Genomic_DNA"/>
</dbReference>
<dbReference type="PANTHER" id="PTHR43748:SF3">
    <property type="entry name" value="RIBOSE-5-PHOSPHATE ISOMERASE 3, CHLOROPLASTIC-RELATED"/>
    <property type="match status" value="1"/>
</dbReference>